<keyword evidence="2" id="KW-0732">Signal</keyword>
<feature type="signal peptide" evidence="2">
    <location>
        <begin position="1"/>
        <end position="19"/>
    </location>
</feature>
<dbReference type="WBParaSite" id="SSTP_0000505600.1">
    <property type="protein sequence ID" value="SSTP_0000505600.1"/>
    <property type="gene ID" value="SSTP_0000505600"/>
</dbReference>
<evidence type="ECO:0000256" key="1">
    <source>
        <dbReference type="SAM" id="MobiDB-lite"/>
    </source>
</evidence>
<feature type="region of interest" description="Disordered" evidence="1">
    <location>
        <begin position="29"/>
        <end position="74"/>
    </location>
</feature>
<evidence type="ECO:0000313" key="3">
    <source>
        <dbReference type="WBParaSite" id="SSTP_0000505600.1"/>
    </source>
</evidence>
<organism evidence="3">
    <name type="scientific">Strongyloides stercoralis</name>
    <name type="common">Threadworm</name>
    <dbReference type="NCBI Taxonomy" id="6248"/>
    <lineage>
        <taxon>Eukaryota</taxon>
        <taxon>Metazoa</taxon>
        <taxon>Ecdysozoa</taxon>
        <taxon>Nematoda</taxon>
        <taxon>Chromadorea</taxon>
        <taxon>Rhabditida</taxon>
        <taxon>Tylenchina</taxon>
        <taxon>Panagrolaimomorpha</taxon>
        <taxon>Strongyloidoidea</taxon>
        <taxon>Strongyloididae</taxon>
        <taxon>Strongyloides</taxon>
    </lineage>
</organism>
<evidence type="ECO:0000256" key="2">
    <source>
        <dbReference type="SAM" id="SignalP"/>
    </source>
</evidence>
<name>A0A0K0E6C5_STRER</name>
<reference evidence="3" key="1">
    <citation type="submission" date="2015-08" db="UniProtKB">
        <authorList>
            <consortium name="WormBaseParasite"/>
        </authorList>
    </citation>
    <scope>IDENTIFICATION</scope>
</reference>
<protein>
    <submittedName>
        <fullName evidence="3">Uncharacterized protein</fullName>
    </submittedName>
</protein>
<sequence>MKYLSILFITIIIFNILLTSYEKPAEKSLEKNRDNSVLQKKTKKNIIKKNKKKSKKGKNGKNRKINSLRTRRPEPLYRYKFKNPYLRG</sequence>
<accession>A0A0K0E6C5</accession>
<proteinExistence type="predicted"/>
<feature type="compositionally biased region" description="Basic residues" evidence="1">
    <location>
        <begin position="40"/>
        <end position="70"/>
    </location>
</feature>
<dbReference type="AlphaFoldDB" id="A0A0K0E6C5"/>
<feature type="chain" id="PRO_5005327539" evidence="2">
    <location>
        <begin position="20"/>
        <end position="88"/>
    </location>
</feature>